<dbReference type="EMBL" id="JBFCZG010000006">
    <property type="protein sequence ID" value="KAL3421435.1"/>
    <property type="molecule type" value="Genomic_DNA"/>
</dbReference>
<feature type="transmembrane region" description="Helical" evidence="1">
    <location>
        <begin position="325"/>
        <end position="344"/>
    </location>
</feature>
<keyword evidence="1" id="KW-0812">Transmembrane</keyword>
<feature type="signal peptide" evidence="2">
    <location>
        <begin position="1"/>
        <end position="17"/>
    </location>
</feature>
<sequence length="364" mass="40223">MLYLLSLLILILHLAQASPHYVERADLLIDISLVQNSSSNAVDFHISMTSKFGPKGGWVALGTGHGMKGSLMFIMFPTDEKCDTSPQYSVSFSVQKASGHAQPKPSPELPAISVLNSLSTDSNGARVEFICYSCDQWPEMDVASSAQQFIWAKREARVVSETILGIHSDLGFLEFDMKQAFTDSIDPSHSNPLAEPVAEDVESDTTRYYIRTLHGVVLGASFMALYPIGAVIIHHSSFKDAFTYHWTFQLSLTAACLVTVILGLAFSGNGVKILMGYLHHLNYRQLMRRTWVSYGHIWLGKLVLALGIVNTKLGLDYFGAQKKALLLWWMCLGLYVSCLLYIVVRQAMNNKTKAGGAGYTLLNV</sequence>
<feature type="transmembrane region" description="Helical" evidence="1">
    <location>
        <begin position="291"/>
        <end position="313"/>
    </location>
</feature>
<evidence type="ECO:0000313" key="5">
    <source>
        <dbReference type="Proteomes" id="UP001629113"/>
    </source>
</evidence>
<dbReference type="PANTHER" id="PTHR47797">
    <property type="entry name" value="DEHYDROGENASE, PUTATIVE (AFU_ORTHOLOGUE AFUA_8G05805)-RELATED"/>
    <property type="match status" value="1"/>
</dbReference>
<keyword evidence="5" id="KW-1185">Reference proteome</keyword>
<evidence type="ECO:0000313" key="4">
    <source>
        <dbReference type="EMBL" id="KAL3421435.1"/>
    </source>
</evidence>
<protein>
    <recommendedName>
        <fullName evidence="3">Cellobiose dehydrogenase-like cytochrome domain-containing protein</fullName>
    </recommendedName>
</protein>
<accession>A0ABR4PDN9</accession>
<keyword evidence="1" id="KW-0472">Membrane</keyword>
<dbReference type="CDD" id="cd08760">
    <property type="entry name" value="Cyt_b561_FRRS1_like"/>
    <property type="match status" value="1"/>
</dbReference>
<feature type="chain" id="PRO_5045910298" description="Cellobiose dehydrogenase-like cytochrome domain-containing protein" evidence="2">
    <location>
        <begin position="18"/>
        <end position="364"/>
    </location>
</feature>
<feature type="transmembrane region" description="Helical" evidence="1">
    <location>
        <begin position="246"/>
        <end position="271"/>
    </location>
</feature>
<reference evidence="4 5" key="1">
    <citation type="submission" date="2024-06" db="EMBL/GenBank/DDBJ databases">
        <title>Complete genome of Phlyctema vagabunda strain 19-DSS-EL-015.</title>
        <authorList>
            <person name="Fiorenzani C."/>
        </authorList>
    </citation>
    <scope>NUCLEOTIDE SEQUENCE [LARGE SCALE GENOMIC DNA]</scope>
    <source>
        <strain evidence="4 5">19-DSS-EL-015</strain>
    </source>
</reference>
<dbReference type="PANTHER" id="PTHR47797:SF3">
    <property type="entry name" value="CYTOCHROME B561 DOMAIN-CONTAINING PROTEIN"/>
    <property type="match status" value="1"/>
</dbReference>
<keyword evidence="1" id="KW-1133">Transmembrane helix</keyword>
<feature type="domain" description="Cellobiose dehydrogenase-like cytochrome" evidence="3">
    <location>
        <begin position="49"/>
        <end position="181"/>
    </location>
</feature>
<dbReference type="Gene3D" id="2.60.40.1210">
    <property type="entry name" value="Cellobiose dehydrogenase, cytochrome domain"/>
    <property type="match status" value="1"/>
</dbReference>
<evidence type="ECO:0000256" key="1">
    <source>
        <dbReference type="SAM" id="Phobius"/>
    </source>
</evidence>
<evidence type="ECO:0000256" key="2">
    <source>
        <dbReference type="SAM" id="SignalP"/>
    </source>
</evidence>
<keyword evidence="2" id="KW-0732">Signal</keyword>
<dbReference type="Proteomes" id="UP001629113">
    <property type="component" value="Unassembled WGS sequence"/>
</dbReference>
<gene>
    <name evidence="4" type="ORF">PVAG01_07880</name>
</gene>
<proteinExistence type="predicted"/>
<organism evidence="4 5">
    <name type="scientific">Phlyctema vagabunda</name>
    <dbReference type="NCBI Taxonomy" id="108571"/>
    <lineage>
        <taxon>Eukaryota</taxon>
        <taxon>Fungi</taxon>
        <taxon>Dikarya</taxon>
        <taxon>Ascomycota</taxon>
        <taxon>Pezizomycotina</taxon>
        <taxon>Leotiomycetes</taxon>
        <taxon>Helotiales</taxon>
        <taxon>Dermateaceae</taxon>
        <taxon>Phlyctema</taxon>
    </lineage>
</organism>
<dbReference type="Pfam" id="PF16010">
    <property type="entry name" value="CDH-cyt"/>
    <property type="match status" value="1"/>
</dbReference>
<dbReference type="CDD" id="cd09630">
    <property type="entry name" value="CDH_like_cytochrome"/>
    <property type="match status" value="1"/>
</dbReference>
<name>A0ABR4PDN9_9HELO</name>
<comment type="caution">
    <text evidence="4">The sequence shown here is derived from an EMBL/GenBank/DDBJ whole genome shotgun (WGS) entry which is preliminary data.</text>
</comment>
<evidence type="ECO:0000259" key="3">
    <source>
        <dbReference type="Pfam" id="PF16010"/>
    </source>
</evidence>
<dbReference type="SUPFAM" id="SSF49344">
    <property type="entry name" value="CBD9-like"/>
    <property type="match status" value="1"/>
</dbReference>
<dbReference type="InterPro" id="IPR015920">
    <property type="entry name" value="Cellobiose_DH-like_cyt"/>
</dbReference>
<feature type="transmembrane region" description="Helical" evidence="1">
    <location>
        <begin position="213"/>
        <end position="234"/>
    </location>
</feature>